<evidence type="ECO:0000256" key="4">
    <source>
        <dbReference type="ARBA" id="ARBA00023136"/>
    </source>
</evidence>
<protein>
    <submittedName>
        <fullName evidence="6">DUF1656 domain-containing protein</fullName>
    </submittedName>
    <submittedName>
        <fullName evidence="7">Protein of uncharacterized function (DUF1656)</fullName>
    </submittedName>
</protein>
<dbReference type="Pfam" id="PF07869">
    <property type="entry name" value="DUF1656"/>
    <property type="match status" value="1"/>
</dbReference>
<keyword evidence="3 5" id="KW-1133">Transmembrane helix</keyword>
<dbReference type="EMBL" id="UAVU01000008">
    <property type="protein sequence ID" value="SQC91899.1"/>
    <property type="molecule type" value="Genomic_DNA"/>
</dbReference>
<dbReference type="EMBL" id="CP023525">
    <property type="protein sequence ID" value="ATF91689.1"/>
    <property type="molecule type" value="Genomic_DNA"/>
</dbReference>
<gene>
    <name evidence="6" type="ORF">CO704_06105</name>
    <name evidence="7" type="ORF">NCTC12120_05079</name>
</gene>
<proteinExistence type="predicted"/>
<evidence type="ECO:0000256" key="3">
    <source>
        <dbReference type="ARBA" id="ARBA00022989"/>
    </source>
</evidence>
<dbReference type="Proteomes" id="UP000217979">
    <property type="component" value="Chromosome"/>
</dbReference>
<evidence type="ECO:0000256" key="1">
    <source>
        <dbReference type="ARBA" id="ARBA00022475"/>
    </source>
</evidence>
<dbReference type="InterPro" id="IPR012451">
    <property type="entry name" value="DUF1656"/>
</dbReference>
<dbReference type="RefSeq" id="WP_061277584.1">
    <property type="nucleotide sequence ID" value="NZ_CP023525.1"/>
</dbReference>
<name>A0A291DVG6_9ENTR</name>
<dbReference type="Proteomes" id="UP000251197">
    <property type="component" value="Unassembled WGS sequence"/>
</dbReference>
<keyword evidence="4 5" id="KW-0472">Membrane</keyword>
<reference evidence="6 8" key="1">
    <citation type="submission" date="2017-09" db="EMBL/GenBank/DDBJ databases">
        <title>FDA dAtabase for Regulatory Grade micrObial Sequences (FDA-ARGOS): Supporting development and validation of Infectious Disease Dx tests.</title>
        <authorList>
            <person name="Minogue T."/>
            <person name="Wolcott M."/>
            <person name="Wasieloski L."/>
            <person name="Aguilar W."/>
            <person name="Moore D."/>
            <person name="Tallon L."/>
            <person name="Sadzewicz L."/>
            <person name="Ott S."/>
            <person name="Zhao X."/>
            <person name="Nagaraj S."/>
            <person name="Vavikolanu K."/>
            <person name="Aluvathingal J."/>
            <person name="Nadendla S."/>
            <person name="Sichtig H."/>
        </authorList>
    </citation>
    <scope>NUCLEOTIDE SEQUENCE [LARGE SCALE GENOMIC DNA]</scope>
    <source>
        <strain evidence="6 8">FDAARGOS_392</strain>
    </source>
</reference>
<evidence type="ECO:0000313" key="7">
    <source>
        <dbReference type="EMBL" id="SQC91899.1"/>
    </source>
</evidence>
<accession>A0A291DVG6</accession>
<feature type="transmembrane region" description="Helical" evidence="5">
    <location>
        <begin position="12"/>
        <end position="35"/>
    </location>
</feature>
<evidence type="ECO:0000313" key="9">
    <source>
        <dbReference type="Proteomes" id="UP000251197"/>
    </source>
</evidence>
<evidence type="ECO:0000256" key="2">
    <source>
        <dbReference type="ARBA" id="ARBA00022692"/>
    </source>
</evidence>
<keyword evidence="2 5" id="KW-0812">Transmembrane</keyword>
<dbReference type="AlphaFoldDB" id="A0A291DVG6"/>
<dbReference type="STRING" id="158822.LH23_22040"/>
<evidence type="ECO:0000313" key="6">
    <source>
        <dbReference type="EMBL" id="ATF91689.1"/>
    </source>
</evidence>
<sequence>MIGDVNIGGVYFPALLVIALVALLCTLFLLSLLMLSGVYRRLPCRPLIDFATYIFTVFLLLQGLNAQRYIV</sequence>
<organism evidence="6 8">
    <name type="scientific">Cedecea neteri</name>
    <dbReference type="NCBI Taxonomy" id="158822"/>
    <lineage>
        <taxon>Bacteria</taxon>
        <taxon>Pseudomonadati</taxon>
        <taxon>Pseudomonadota</taxon>
        <taxon>Gammaproteobacteria</taxon>
        <taxon>Enterobacterales</taxon>
        <taxon>Enterobacteriaceae</taxon>
        <taxon>Cedecea</taxon>
    </lineage>
</organism>
<evidence type="ECO:0000313" key="8">
    <source>
        <dbReference type="Proteomes" id="UP000217979"/>
    </source>
</evidence>
<keyword evidence="1" id="KW-1003">Cell membrane</keyword>
<reference evidence="7 9" key="2">
    <citation type="submission" date="2018-06" db="EMBL/GenBank/DDBJ databases">
        <authorList>
            <consortium name="Pathogen Informatics"/>
            <person name="Doyle S."/>
        </authorList>
    </citation>
    <scope>NUCLEOTIDE SEQUENCE [LARGE SCALE GENOMIC DNA]</scope>
    <source>
        <strain evidence="7 9">NCTC12120</strain>
    </source>
</reference>
<evidence type="ECO:0000256" key="5">
    <source>
        <dbReference type="SAM" id="Phobius"/>
    </source>
</evidence>